<keyword evidence="2" id="KW-1185">Reference proteome</keyword>
<reference evidence="1" key="1">
    <citation type="submission" date="2018-11" db="EMBL/GenBank/DDBJ databases">
        <authorList>
            <consortium name="Pathogen Informatics"/>
        </authorList>
    </citation>
    <scope>NUCLEOTIDE SEQUENCE</scope>
</reference>
<accession>A0A3S5AQT3</accession>
<gene>
    <name evidence="1" type="ORF">PXEA_LOCUS23181</name>
</gene>
<organism evidence="1 2">
    <name type="scientific">Protopolystoma xenopodis</name>
    <dbReference type="NCBI Taxonomy" id="117903"/>
    <lineage>
        <taxon>Eukaryota</taxon>
        <taxon>Metazoa</taxon>
        <taxon>Spiralia</taxon>
        <taxon>Lophotrochozoa</taxon>
        <taxon>Platyhelminthes</taxon>
        <taxon>Monogenea</taxon>
        <taxon>Polyopisthocotylea</taxon>
        <taxon>Polystomatidea</taxon>
        <taxon>Polystomatidae</taxon>
        <taxon>Protopolystoma</taxon>
    </lineage>
</organism>
<proteinExistence type="predicted"/>
<dbReference type="AlphaFoldDB" id="A0A3S5AQT3"/>
<evidence type="ECO:0000313" key="1">
    <source>
        <dbReference type="EMBL" id="VEL29741.1"/>
    </source>
</evidence>
<name>A0A3S5AQT3_9PLAT</name>
<dbReference type="Proteomes" id="UP000784294">
    <property type="component" value="Unassembled WGS sequence"/>
</dbReference>
<protein>
    <submittedName>
        <fullName evidence="1">Uncharacterized protein</fullName>
    </submittedName>
</protein>
<dbReference type="EMBL" id="CAAALY010105755">
    <property type="protein sequence ID" value="VEL29741.1"/>
    <property type="molecule type" value="Genomic_DNA"/>
</dbReference>
<sequence>MNLIESEVHLTTTNRTGDEALMTPVSNVDCVHMATGGSKMELGYLEMTLKQLSGPPEEVYRRILDRQTKLEEQYESL</sequence>
<evidence type="ECO:0000313" key="2">
    <source>
        <dbReference type="Proteomes" id="UP000784294"/>
    </source>
</evidence>
<comment type="caution">
    <text evidence="1">The sequence shown here is derived from an EMBL/GenBank/DDBJ whole genome shotgun (WGS) entry which is preliminary data.</text>
</comment>